<dbReference type="AlphaFoldDB" id="A0A2T3J2M8"/>
<dbReference type="InterPro" id="IPR009057">
    <property type="entry name" value="Homeodomain-like_sf"/>
</dbReference>
<accession>A0A2T3J2M8</accession>
<dbReference type="GO" id="GO:0043565">
    <property type="term" value="F:sequence-specific DNA binding"/>
    <property type="evidence" value="ECO:0007669"/>
    <property type="project" value="InterPro"/>
</dbReference>
<name>A0A2T3J2M8_9GAMM</name>
<dbReference type="PANTHER" id="PTHR43280">
    <property type="entry name" value="ARAC-FAMILY TRANSCRIPTIONAL REGULATOR"/>
    <property type="match status" value="1"/>
</dbReference>
<dbReference type="EMBL" id="PYMH01000001">
    <property type="protein sequence ID" value="PSU35552.1"/>
    <property type="molecule type" value="Genomic_DNA"/>
</dbReference>
<dbReference type="Proteomes" id="UP000241222">
    <property type="component" value="Unassembled WGS sequence"/>
</dbReference>
<dbReference type="Gene3D" id="1.10.10.60">
    <property type="entry name" value="Homeodomain-like"/>
    <property type="match status" value="2"/>
</dbReference>
<organism evidence="5 6">
    <name type="scientific">Photobacterium lutimaris</name>
    <dbReference type="NCBI Taxonomy" id="388278"/>
    <lineage>
        <taxon>Bacteria</taxon>
        <taxon>Pseudomonadati</taxon>
        <taxon>Pseudomonadota</taxon>
        <taxon>Gammaproteobacteria</taxon>
        <taxon>Vibrionales</taxon>
        <taxon>Vibrionaceae</taxon>
        <taxon>Photobacterium</taxon>
    </lineage>
</organism>
<dbReference type="Gene3D" id="2.60.120.10">
    <property type="entry name" value="Jelly Rolls"/>
    <property type="match status" value="1"/>
</dbReference>
<reference evidence="5 6" key="1">
    <citation type="submission" date="2018-03" db="EMBL/GenBank/DDBJ databases">
        <title>Whole genome sequencing of Histamine producing bacteria.</title>
        <authorList>
            <person name="Butler K."/>
        </authorList>
    </citation>
    <scope>NUCLEOTIDE SEQUENCE [LARGE SCALE GENOMIC DNA]</scope>
    <source>
        <strain evidence="5 6">JCM 13586</strain>
    </source>
</reference>
<dbReference type="PRINTS" id="PR00032">
    <property type="entry name" value="HTHARAC"/>
</dbReference>
<dbReference type="SUPFAM" id="SSF51182">
    <property type="entry name" value="RmlC-like cupins"/>
    <property type="match status" value="1"/>
</dbReference>
<evidence type="ECO:0000313" key="5">
    <source>
        <dbReference type="EMBL" id="PSU35552.1"/>
    </source>
</evidence>
<keyword evidence="6" id="KW-1185">Reference proteome</keyword>
<evidence type="ECO:0000256" key="2">
    <source>
        <dbReference type="ARBA" id="ARBA00023125"/>
    </source>
</evidence>
<dbReference type="InterPro" id="IPR018062">
    <property type="entry name" value="HTH_AraC-typ_CS"/>
</dbReference>
<dbReference type="SMART" id="SM00342">
    <property type="entry name" value="HTH_ARAC"/>
    <property type="match status" value="1"/>
</dbReference>
<keyword evidence="1" id="KW-0805">Transcription regulation</keyword>
<proteinExistence type="predicted"/>
<evidence type="ECO:0000256" key="3">
    <source>
        <dbReference type="ARBA" id="ARBA00023163"/>
    </source>
</evidence>
<dbReference type="CDD" id="cd06997">
    <property type="entry name" value="cupin_MelR-like_N"/>
    <property type="match status" value="1"/>
</dbReference>
<dbReference type="Pfam" id="PF12833">
    <property type="entry name" value="HTH_18"/>
    <property type="match status" value="1"/>
</dbReference>
<dbReference type="PANTHER" id="PTHR43280:SF14">
    <property type="entry name" value="MELIBIOSE OPERON REGULATORY PROTEIN"/>
    <property type="match status" value="1"/>
</dbReference>
<dbReference type="RefSeq" id="WP_107346908.1">
    <property type="nucleotide sequence ID" value="NZ_PYMH01000001.1"/>
</dbReference>
<evidence type="ECO:0000259" key="4">
    <source>
        <dbReference type="PROSITE" id="PS01124"/>
    </source>
</evidence>
<gene>
    <name evidence="5" type="ORF">C9I99_00590</name>
</gene>
<dbReference type="InterPro" id="IPR020449">
    <property type="entry name" value="Tscrpt_reg_AraC-type_HTH"/>
</dbReference>
<sequence length="296" mass="34044">MKESTLIKEEAYISPLGLYSSYEQIYVELRQPHCMDSYHWHGQVEVNIPFEGDVEYLINGDAFTIKDGHIGLFWGTTPHKLVNTNDTKNVAIINLPTHMLFSLPLDKKLIKEITHGAVIQSAAQCFITEEHVSCWVKASTGTDISFGQLMIDEIALMIKRMSLTGWETQTCKNKINNKITQVSKQSQYYVQQILDFISNNHNKPITVRDISNHVGLHSNYVMSFFQKVMNMTIKEYITSMRINHARALLVDTNRTIMDISLSVGFNSTSRFYDNFNKYLNMTPTQFRDISRNKKAI</sequence>
<dbReference type="SUPFAM" id="SSF46689">
    <property type="entry name" value="Homeodomain-like"/>
    <property type="match status" value="2"/>
</dbReference>
<keyword evidence="3" id="KW-0804">Transcription</keyword>
<dbReference type="InterPro" id="IPR014710">
    <property type="entry name" value="RmlC-like_jellyroll"/>
</dbReference>
<dbReference type="NCBIfam" id="NF007693">
    <property type="entry name" value="PRK10371.1"/>
    <property type="match status" value="1"/>
</dbReference>
<feature type="domain" description="HTH araC/xylS-type" evidence="4">
    <location>
        <begin position="191"/>
        <end position="289"/>
    </location>
</feature>
<dbReference type="PROSITE" id="PS01124">
    <property type="entry name" value="HTH_ARAC_FAMILY_2"/>
    <property type="match status" value="1"/>
</dbReference>
<protein>
    <submittedName>
        <fullName evidence="5">Transcriptional regulator MelR</fullName>
    </submittedName>
</protein>
<dbReference type="PROSITE" id="PS00041">
    <property type="entry name" value="HTH_ARAC_FAMILY_1"/>
    <property type="match status" value="1"/>
</dbReference>
<evidence type="ECO:0000256" key="1">
    <source>
        <dbReference type="ARBA" id="ARBA00023015"/>
    </source>
</evidence>
<dbReference type="GO" id="GO:0003700">
    <property type="term" value="F:DNA-binding transcription factor activity"/>
    <property type="evidence" value="ECO:0007669"/>
    <property type="project" value="InterPro"/>
</dbReference>
<evidence type="ECO:0000313" key="6">
    <source>
        <dbReference type="Proteomes" id="UP000241222"/>
    </source>
</evidence>
<comment type="caution">
    <text evidence="5">The sequence shown here is derived from an EMBL/GenBank/DDBJ whole genome shotgun (WGS) entry which is preliminary data.</text>
</comment>
<keyword evidence="2" id="KW-0238">DNA-binding</keyword>
<dbReference type="OrthoDB" id="345413at2"/>
<dbReference type="InterPro" id="IPR011051">
    <property type="entry name" value="RmlC_Cupin_sf"/>
</dbReference>
<dbReference type="InterPro" id="IPR018060">
    <property type="entry name" value="HTH_AraC"/>
</dbReference>